<organism evidence="3 4">
    <name type="scientific">Fusarium gaditjirri</name>
    <dbReference type="NCBI Taxonomy" id="282569"/>
    <lineage>
        <taxon>Eukaryota</taxon>
        <taxon>Fungi</taxon>
        <taxon>Dikarya</taxon>
        <taxon>Ascomycota</taxon>
        <taxon>Pezizomycotina</taxon>
        <taxon>Sordariomycetes</taxon>
        <taxon>Hypocreomycetidae</taxon>
        <taxon>Hypocreales</taxon>
        <taxon>Nectriaceae</taxon>
        <taxon>Fusarium</taxon>
        <taxon>Fusarium nisikadoi species complex</taxon>
    </lineage>
</organism>
<feature type="chain" id="PRO_5034346728" description="6-phosphogluconolactonase" evidence="2">
    <location>
        <begin position="19"/>
        <end position="410"/>
    </location>
</feature>
<reference evidence="3" key="2">
    <citation type="submission" date="2020-05" db="EMBL/GenBank/DDBJ databases">
        <authorList>
            <person name="Kim H.-S."/>
            <person name="Proctor R.H."/>
            <person name="Brown D.W."/>
        </authorList>
    </citation>
    <scope>NUCLEOTIDE SEQUENCE</scope>
    <source>
        <strain evidence="3">NRRL 45417</strain>
    </source>
</reference>
<evidence type="ECO:0008006" key="5">
    <source>
        <dbReference type="Google" id="ProtNLM"/>
    </source>
</evidence>
<comment type="similarity">
    <text evidence="1">Belongs to the cycloisomerase 2 family.</text>
</comment>
<name>A0A8H4TMH8_9HYPO</name>
<gene>
    <name evidence="3" type="ORF">FGADI_748</name>
</gene>
<evidence type="ECO:0000313" key="4">
    <source>
        <dbReference type="Proteomes" id="UP000604273"/>
    </source>
</evidence>
<dbReference type="Pfam" id="PF10282">
    <property type="entry name" value="Lactonase"/>
    <property type="match status" value="1"/>
</dbReference>
<dbReference type="SUPFAM" id="SSF51004">
    <property type="entry name" value="C-terminal (heme d1) domain of cytochrome cd1-nitrite reductase"/>
    <property type="match status" value="1"/>
</dbReference>
<evidence type="ECO:0000313" key="3">
    <source>
        <dbReference type="EMBL" id="KAF4960733.1"/>
    </source>
</evidence>
<reference evidence="3" key="1">
    <citation type="journal article" date="2020" name="BMC Genomics">
        <title>Correction to: Identification and distribution of gene clusters required for synthesis of sphingolipid metabolism inhibitors in diverse species of the filamentous fungus Fusarium.</title>
        <authorList>
            <person name="Kim H.S."/>
            <person name="Lohmar J.M."/>
            <person name="Busman M."/>
            <person name="Brown D.W."/>
            <person name="Naumann T.A."/>
            <person name="Divon H.H."/>
            <person name="Lysoe E."/>
            <person name="Uhlig S."/>
            <person name="Proctor R.H."/>
        </authorList>
    </citation>
    <scope>NUCLEOTIDE SEQUENCE</scope>
    <source>
        <strain evidence="3">NRRL 45417</strain>
    </source>
</reference>
<dbReference type="InterPro" id="IPR050282">
    <property type="entry name" value="Cycloisomerase_2"/>
</dbReference>
<proteinExistence type="inferred from homology"/>
<sequence>MFPLTVFFITLLTFGIWAKSDVYILRVAHQKRGILTLSFDPSEPRDRAIQLLATTQAGYQPGWLYHREDYLYSVSRTQFPDNSSTSGGIFAFRKLPNGHLEPSDAVASQGEGGVYLDISRDGKMLSTANIDGSTVSIFPLTSAGHFGRVSHVFHYNLTQPGPGTGDSQEIANPHAAVFSPSGDILAVPDRGADCVYIYQVHDAKNVKQIRTLTLLPGTGPRHILFSKVSQEKTLMFLVSELDNTINVFSLEHGAIGCHGKHLDLNDTLRITPLQRASTLNDSSKRTKPTNVDLASELAISNDRRMLYASNRNTESVEMADTIAIYSLDIYSNKPLRFLGLNSTYGKIPRHFSLSSDPHNEFLAVVNQVTNDLFILKRDSKTGLTDRILGNFSLGKLDLTTKVGPMAVVWD</sequence>
<dbReference type="Gene3D" id="2.130.10.10">
    <property type="entry name" value="YVTN repeat-like/Quinoprotein amine dehydrogenase"/>
    <property type="match status" value="1"/>
</dbReference>
<dbReference type="Proteomes" id="UP000604273">
    <property type="component" value="Unassembled WGS sequence"/>
</dbReference>
<evidence type="ECO:0000256" key="1">
    <source>
        <dbReference type="ARBA" id="ARBA00005564"/>
    </source>
</evidence>
<protein>
    <recommendedName>
        <fullName evidence="5">6-phosphogluconolactonase</fullName>
    </recommendedName>
</protein>
<dbReference type="GO" id="GO:0017057">
    <property type="term" value="F:6-phosphogluconolactonase activity"/>
    <property type="evidence" value="ECO:0007669"/>
    <property type="project" value="TreeGrafter"/>
</dbReference>
<dbReference type="PANTHER" id="PTHR30344:SF1">
    <property type="entry name" value="6-PHOSPHOGLUCONOLACTONASE"/>
    <property type="match status" value="1"/>
</dbReference>
<dbReference type="OrthoDB" id="9972196at2759"/>
<dbReference type="InterPro" id="IPR015943">
    <property type="entry name" value="WD40/YVTN_repeat-like_dom_sf"/>
</dbReference>
<comment type="caution">
    <text evidence="3">The sequence shown here is derived from an EMBL/GenBank/DDBJ whole genome shotgun (WGS) entry which is preliminary data.</text>
</comment>
<dbReference type="EMBL" id="JABFAI010000014">
    <property type="protein sequence ID" value="KAF4960733.1"/>
    <property type="molecule type" value="Genomic_DNA"/>
</dbReference>
<keyword evidence="4" id="KW-1185">Reference proteome</keyword>
<dbReference type="PANTHER" id="PTHR30344">
    <property type="entry name" value="6-PHOSPHOGLUCONOLACTONASE-RELATED"/>
    <property type="match status" value="1"/>
</dbReference>
<dbReference type="InterPro" id="IPR011048">
    <property type="entry name" value="Haem_d1_sf"/>
</dbReference>
<accession>A0A8H4TMH8</accession>
<keyword evidence="2" id="KW-0732">Signal</keyword>
<dbReference type="InterPro" id="IPR019405">
    <property type="entry name" value="Lactonase_7-beta_prop"/>
</dbReference>
<evidence type="ECO:0000256" key="2">
    <source>
        <dbReference type="SAM" id="SignalP"/>
    </source>
</evidence>
<dbReference type="AlphaFoldDB" id="A0A8H4TMH8"/>
<feature type="signal peptide" evidence="2">
    <location>
        <begin position="1"/>
        <end position="18"/>
    </location>
</feature>